<organism evidence="1 2">
    <name type="scientific">Leucobacter viscericola</name>
    <dbReference type="NCBI Taxonomy" id="2714935"/>
    <lineage>
        <taxon>Bacteria</taxon>
        <taxon>Bacillati</taxon>
        <taxon>Actinomycetota</taxon>
        <taxon>Actinomycetes</taxon>
        <taxon>Micrococcales</taxon>
        <taxon>Microbacteriaceae</taxon>
        <taxon>Leucobacter</taxon>
    </lineage>
</organism>
<proteinExistence type="predicted"/>
<dbReference type="AlphaFoldDB" id="A0A6G7XD67"/>
<dbReference type="KEGG" id="lvi:G7068_04505"/>
<accession>A0A6G7XD67</accession>
<gene>
    <name evidence="1" type="ORF">G7068_04505</name>
</gene>
<evidence type="ECO:0000313" key="2">
    <source>
        <dbReference type="Proteomes" id="UP000502677"/>
    </source>
</evidence>
<evidence type="ECO:0000313" key="1">
    <source>
        <dbReference type="EMBL" id="QIK62550.1"/>
    </source>
</evidence>
<reference evidence="1 2" key="1">
    <citation type="submission" date="2020-03" db="EMBL/GenBank/DDBJ databases">
        <title>Leucobacter sp. nov., isolated from beetles.</title>
        <authorList>
            <person name="Hyun D.-W."/>
            <person name="Bae J.-W."/>
        </authorList>
    </citation>
    <scope>NUCLEOTIDE SEQUENCE [LARGE SCALE GENOMIC DNA]</scope>
    <source>
        <strain evidence="1 2">HDW9C</strain>
    </source>
</reference>
<dbReference type="RefSeq" id="WP_166289501.1">
    <property type="nucleotide sequence ID" value="NZ_CP049863.1"/>
</dbReference>
<keyword evidence="2" id="KW-1185">Reference proteome</keyword>
<dbReference type="EMBL" id="CP049863">
    <property type="protein sequence ID" value="QIK62550.1"/>
    <property type="molecule type" value="Genomic_DNA"/>
</dbReference>
<sequence length="160" mass="17596">MSNAGTETERPLLVEFAELWSRGLADEEKLWQLFDVCEMYMYRPDYFGAPVFQNENVLMTPVFSTEDLLGEFVAASPALGVESGAEGFDWVRITGAQLFGLPIRARYLGIDLGLEHGVVLDLAARQDPPPLANNAPPFGINLEIGPDGNTLNAHLREDVS</sequence>
<protein>
    <submittedName>
        <fullName evidence="1">Uncharacterized protein</fullName>
    </submittedName>
</protein>
<dbReference type="Proteomes" id="UP000502677">
    <property type="component" value="Chromosome"/>
</dbReference>
<name>A0A6G7XD67_9MICO</name>